<evidence type="ECO:0000313" key="2">
    <source>
        <dbReference type="EMBL" id="UZX29229.1"/>
    </source>
</evidence>
<dbReference type="RefSeq" id="WP_046327474.1">
    <property type="nucleotide sequence ID" value="NZ_CP084389.1"/>
</dbReference>
<dbReference type="InterPro" id="IPR005149">
    <property type="entry name" value="Tscrpt_reg_PadR_N"/>
</dbReference>
<dbReference type="Gene3D" id="1.10.10.10">
    <property type="entry name" value="Winged helix-like DNA-binding domain superfamily/Winged helix DNA-binding domain"/>
    <property type="match status" value="1"/>
</dbReference>
<protein>
    <submittedName>
        <fullName evidence="2">PadR family transcriptional regulator</fullName>
    </submittedName>
</protein>
<feature type="domain" description="Transcription regulator PadR N-terminal" evidence="1">
    <location>
        <begin position="14"/>
        <end position="82"/>
    </location>
</feature>
<dbReference type="Pfam" id="PF03551">
    <property type="entry name" value="PadR"/>
    <property type="match status" value="1"/>
</dbReference>
<dbReference type="Proteomes" id="UP001164557">
    <property type="component" value="Chromosome"/>
</dbReference>
<accession>A0AA47GGH6</accession>
<reference evidence="2" key="1">
    <citation type="submission" date="2021-09" db="EMBL/GenBank/DDBJ databases">
        <title>Lactobacillus species from Apis mellifera, Switzerland.</title>
        <authorList>
            <person name="Pfister J."/>
            <person name="Brown A."/>
            <person name="Neumann P."/>
            <person name="Collaud A."/>
            <person name="Retschnig G."/>
            <person name="Perreten V."/>
        </authorList>
    </citation>
    <scope>NUCLEOTIDE SEQUENCE</scope>
    <source>
        <strain evidence="2">IBH002</strain>
    </source>
</reference>
<evidence type="ECO:0000259" key="1">
    <source>
        <dbReference type="Pfam" id="PF03551"/>
    </source>
</evidence>
<dbReference type="InterPro" id="IPR052509">
    <property type="entry name" value="Metal_resp_DNA-bind_regulator"/>
</dbReference>
<dbReference type="AlphaFoldDB" id="A0AA47GGH6"/>
<dbReference type="SUPFAM" id="SSF46785">
    <property type="entry name" value="Winged helix' DNA-binding domain"/>
    <property type="match status" value="1"/>
</dbReference>
<dbReference type="InterPro" id="IPR036388">
    <property type="entry name" value="WH-like_DNA-bd_sf"/>
</dbReference>
<sequence length="107" mass="12675">MAIVIPNRLLDGIILSFIKRNNLYRRVITEQAKAFFGISEPTIYPVLRRLRNNRFLSVYSRPFQGRTRNYYQITSSGKSELKVIKKEWQIFSTKMNQVMGEENEQNN</sequence>
<dbReference type="PANTHER" id="PTHR33169">
    <property type="entry name" value="PADR-FAMILY TRANSCRIPTIONAL REGULATOR"/>
    <property type="match status" value="1"/>
</dbReference>
<dbReference type="EMBL" id="CP084389">
    <property type="protein sequence ID" value="UZX29229.1"/>
    <property type="molecule type" value="Genomic_DNA"/>
</dbReference>
<evidence type="ECO:0000313" key="3">
    <source>
        <dbReference type="Proteomes" id="UP001164557"/>
    </source>
</evidence>
<gene>
    <name evidence="2" type="ORF">LDX53_06520</name>
</gene>
<name>A0AA47GGH6_9LACO</name>
<dbReference type="PANTHER" id="PTHR33169:SF14">
    <property type="entry name" value="TRANSCRIPTIONAL REGULATOR RV3488"/>
    <property type="match status" value="1"/>
</dbReference>
<dbReference type="InterPro" id="IPR036390">
    <property type="entry name" value="WH_DNA-bd_sf"/>
</dbReference>
<keyword evidence="3" id="KW-1185">Reference proteome</keyword>
<organism evidence="2 3">
    <name type="scientific">Lactobacillus helsingborgensis</name>
    <dbReference type="NCBI Taxonomy" id="1218494"/>
    <lineage>
        <taxon>Bacteria</taxon>
        <taxon>Bacillati</taxon>
        <taxon>Bacillota</taxon>
        <taxon>Bacilli</taxon>
        <taxon>Lactobacillales</taxon>
        <taxon>Lactobacillaceae</taxon>
        <taxon>Lactobacillus</taxon>
    </lineage>
</organism>
<proteinExistence type="predicted"/>